<dbReference type="InterPro" id="IPR050706">
    <property type="entry name" value="Cyclic-di-GMP_PDE-like"/>
</dbReference>
<dbReference type="EMBL" id="VJNB01000001">
    <property type="protein sequence ID" value="TSE21491.1"/>
    <property type="molecule type" value="Genomic_DNA"/>
</dbReference>
<dbReference type="GO" id="GO:0071111">
    <property type="term" value="F:cyclic-guanylate-specific phosphodiesterase activity"/>
    <property type="evidence" value="ECO:0007669"/>
    <property type="project" value="InterPro"/>
</dbReference>
<evidence type="ECO:0000256" key="2">
    <source>
        <dbReference type="SAM" id="MobiDB-lite"/>
    </source>
</evidence>
<dbReference type="AlphaFoldDB" id="A0A554WD27"/>
<evidence type="ECO:0000259" key="3">
    <source>
        <dbReference type="PROSITE" id="PS50110"/>
    </source>
</evidence>
<dbReference type="InterPro" id="IPR001789">
    <property type="entry name" value="Sig_transdc_resp-reg_receiver"/>
</dbReference>
<dbReference type="PANTHER" id="PTHR33121:SF19">
    <property type="entry name" value="CYCLIC DI-GMP PHOSPHODIESTERASE PA2567"/>
    <property type="match status" value="1"/>
</dbReference>
<dbReference type="InterPro" id="IPR021800">
    <property type="entry name" value="DUF3369"/>
</dbReference>
<dbReference type="SMART" id="SM00448">
    <property type="entry name" value="REC"/>
    <property type="match status" value="1"/>
</dbReference>
<dbReference type="InterPro" id="IPR001633">
    <property type="entry name" value="EAL_dom"/>
</dbReference>
<dbReference type="SUPFAM" id="SSF141868">
    <property type="entry name" value="EAL domain-like"/>
    <property type="match status" value="1"/>
</dbReference>
<evidence type="ECO:0000259" key="4">
    <source>
        <dbReference type="PROSITE" id="PS50883"/>
    </source>
</evidence>
<dbReference type="CDD" id="cd01949">
    <property type="entry name" value="GGDEF"/>
    <property type="match status" value="1"/>
</dbReference>
<feature type="domain" description="Response regulatory" evidence="3">
    <location>
        <begin position="42"/>
        <end position="166"/>
    </location>
</feature>
<proteinExistence type="predicted"/>
<dbReference type="InterPro" id="IPR043128">
    <property type="entry name" value="Rev_trsase/Diguanyl_cyclase"/>
</dbReference>
<evidence type="ECO:0000256" key="1">
    <source>
        <dbReference type="PROSITE-ProRule" id="PRU00169"/>
    </source>
</evidence>
<dbReference type="Gene3D" id="3.20.20.450">
    <property type="entry name" value="EAL domain"/>
    <property type="match status" value="1"/>
</dbReference>
<dbReference type="CDD" id="cd01948">
    <property type="entry name" value="EAL"/>
    <property type="match status" value="1"/>
</dbReference>
<dbReference type="Pfam" id="PF11849">
    <property type="entry name" value="DUF3369"/>
    <property type="match status" value="1"/>
</dbReference>
<comment type="caution">
    <text evidence="6">The sequence shown here is derived from an EMBL/GenBank/DDBJ whole genome shotgun (WGS) entry which is preliminary data.</text>
</comment>
<gene>
    <name evidence="6" type="primary">cph2_1</name>
    <name evidence="6" type="ORF">Talka_00166</name>
</gene>
<dbReference type="Gene3D" id="3.30.70.270">
    <property type="match status" value="1"/>
</dbReference>
<name>A0A554WD27_9BURK</name>
<dbReference type="Pfam" id="PF00563">
    <property type="entry name" value="EAL"/>
    <property type="match status" value="1"/>
</dbReference>
<keyword evidence="7" id="KW-1185">Reference proteome</keyword>
<dbReference type="SUPFAM" id="SSF55073">
    <property type="entry name" value="Nucleotide cyclase"/>
    <property type="match status" value="1"/>
</dbReference>
<dbReference type="InterPro" id="IPR029787">
    <property type="entry name" value="Nucleotide_cyclase"/>
</dbReference>
<evidence type="ECO:0000313" key="6">
    <source>
        <dbReference type="EMBL" id="TSE21491.1"/>
    </source>
</evidence>
<protein>
    <submittedName>
        <fullName evidence="6">Phytochrome-like protein cph2</fullName>
    </submittedName>
</protein>
<keyword evidence="1" id="KW-0597">Phosphoprotein</keyword>
<evidence type="ECO:0000313" key="7">
    <source>
        <dbReference type="Proteomes" id="UP000315736"/>
    </source>
</evidence>
<dbReference type="SUPFAM" id="SSF52172">
    <property type="entry name" value="CheY-like"/>
    <property type="match status" value="1"/>
</dbReference>
<dbReference type="OrthoDB" id="9813903at2"/>
<dbReference type="GO" id="GO:0000160">
    <property type="term" value="P:phosphorelay signal transduction system"/>
    <property type="evidence" value="ECO:0007669"/>
    <property type="project" value="InterPro"/>
</dbReference>
<dbReference type="PROSITE" id="PS50883">
    <property type="entry name" value="EAL"/>
    <property type="match status" value="1"/>
</dbReference>
<dbReference type="PANTHER" id="PTHR33121">
    <property type="entry name" value="CYCLIC DI-GMP PHOSPHODIESTERASE PDEF"/>
    <property type="match status" value="1"/>
</dbReference>
<dbReference type="PROSITE" id="PS50887">
    <property type="entry name" value="GGDEF"/>
    <property type="match status" value="1"/>
</dbReference>
<feature type="domain" description="GGDEF" evidence="5">
    <location>
        <begin position="360"/>
        <end position="493"/>
    </location>
</feature>
<dbReference type="Proteomes" id="UP000315736">
    <property type="component" value="Unassembled WGS sequence"/>
</dbReference>
<dbReference type="InterPro" id="IPR035919">
    <property type="entry name" value="EAL_sf"/>
</dbReference>
<sequence length="764" mass="85076">MLRDDNATMTATVPPAPADDRPVEFLDDGPDELSRADRSIWRVLVVDDDEDVHTATVFALEYTEVLGRMVQLLHAYSAAQARDILQRERDIAVVLLDVVMETADAGLQLVPFIRQQLGMHATRIILRTGQPGYAPEQQTLERYDINDYKSKSELTRPRLLAAITSAVRSYQQIRSIETHRLGLQRIIDASADLLERRGLQAFADGVLTQLAALLDVDPEGLVCAHHPDDGQPCLILAAAGMYAHLIGQPLEALRGHPSTQHLLEALRQRRSLFLPQETVLFVAGDDQVDMAVYLPMAHHLDPDTQRLIDVFCLNLSAYLRNLNLIERLRELAYHDPRVGAHNRTWLEQKLQDLIARGQASAHALALLDIDRFSGINECMGAEFGDDVLRALAARLHEFARSAPQAHEAMEVARVGSDTLAVLGPSPCTWLQALRQAVQRPLQVRQQPFKIQTTMAWCEGHDFGRSGADTLRNAATALKTAKTHHRGSALRYDPAMSHDTRQRTQLLEQLHHALADGELYLAYQPQLALDGRRLVGAEALLRWRHPQGLAVGPDQFIPLAEQSGLIEAIGSWVIQRACRDWAWLQAQGCPLPRVAINLSPIQLRRPALVDEVADALQQHGMPAQALELEITETVGLPDHLQTLPVLQALRKLGLSIVIDDFGTGYSNLQRLQELPIDGLKIDRSFIQRMLQSRSCERIVETIVQLADHLQLRVTAEGIEDEAVLARLQTMGCHEGQGWAIARPMPAADLHAWCAEHITRQARSAN</sequence>
<organism evidence="6 7">
    <name type="scientific">Tepidimonas alkaliphilus</name>
    <dbReference type="NCBI Taxonomy" id="2588942"/>
    <lineage>
        <taxon>Bacteria</taxon>
        <taxon>Pseudomonadati</taxon>
        <taxon>Pseudomonadota</taxon>
        <taxon>Betaproteobacteria</taxon>
        <taxon>Burkholderiales</taxon>
        <taxon>Tepidimonas</taxon>
    </lineage>
</organism>
<feature type="region of interest" description="Disordered" evidence="2">
    <location>
        <begin position="1"/>
        <end position="23"/>
    </location>
</feature>
<feature type="domain" description="EAL" evidence="4">
    <location>
        <begin position="502"/>
        <end position="756"/>
    </location>
</feature>
<accession>A0A554WD27</accession>
<reference evidence="6 7" key="1">
    <citation type="submission" date="2019-07" db="EMBL/GenBank/DDBJ databases">
        <title>Tepidimonas alkaliphilus YIM 72238 draft genome.</title>
        <authorList>
            <person name="Da Costa M.S."/>
            <person name="Froufe H.J.C."/>
            <person name="Egas C."/>
            <person name="Albuquerque L."/>
        </authorList>
    </citation>
    <scope>NUCLEOTIDE SEQUENCE [LARGE SCALE GENOMIC DNA]</scope>
    <source>
        <strain evidence="6 7">YIM 72238</strain>
    </source>
</reference>
<dbReference type="PROSITE" id="PS50110">
    <property type="entry name" value="RESPONSE_REGULATORY"/>
    <property type="match status" value="1"/>
</dbReference>
<dbReference type="Gene3D" id="3.40.50.2300">
    <property type="match status" value="1"/>
</dbReference>
<dbReference type="InterPro" id="IPR011006">
    <property type="entry name" value="CheY-like_superfamily"/>
</dbReference>
<dbReference type="SMART" id="SM00267">
    <property type="entry name" value="GGDEF"/>
    <property type="match status" value="1"/>
</dbReference>
<feature type="modified residue" description="4-aspartylphosphate" evidence="1">
    <location>
        <position position="97"/>
    </location>
</feature>
<dbReference type="NCBIfam" id="TIGR00254">
    <property type="entry name" value="GGDEF"/>
    <property type="match status" value="1"/>
</dbReference>
<dbReference type="Pfam" id="PF00990">
    <property type="entry name" value="GGDEF"/>
    <property type="match status" value="1"/>
</dbReference>
<dbReference type="InterPro" id="IPR000160">
    <property type="entry name" value="GGDEF_dom"/>
</dbReference>
<evidence type="ECO:0000259" key="5">
    <source>
        <dbReference type="PROSITE" id="PS50887"/>
    </source>
</evidence>
<dbReference type="SMART" id="SM00052">
    <property type="entry name" value="EAL"/>
    <property type="match status" value="1"/>
</dbReference>